<reference evidence="7" key="1">
    <citation type="submission" date="2015-04" db="UniProtKB">
        <authorList>
            <consortium name="EnsemblPlants"/>
        </authorList>
    </citation>
    <scope>IDENTIFICATION</scope>
</reference>
<dbReference type="PANTHER" id="PTHR45931">
    <property type="entry name" value="SI:CH211-59O9.10"/>
    <property type="match status" value="1"/>
</dbReference>
<dbReference type="Gene3D" id="3.30.40.10">
    <property type="entry name" value="Zinc/RING finger domain, C3HC4 (zinc finger)"/>
    <property type="match status" value="3"/>
</dbReference>
<dbReference type="Proteomes" id="UP000008021">
    <property type="component" value="Chromosome 12"/>
</dbReference>
<evidence type="ECO:0000256" key="5">
    <source>
        <dbReference type="SAM" id="MobiDB-lite"/>
    </source>
</evidence>
<evidence type="ECO:0000256" key="4">
    <source>
        <dbReference type="PROSITE-ProRule" id="PRU00175"/>
    </source>
</evidence>
<sequence length="456" mass="50739">MPEMSVGEAREKECGVSLEGFEEGDKLRKMPCEHYFHESCVFKWLQGPSYVPHGVESAYIHINRDIEEDDDAYSDDGFCAVPASSDAIAALPKATMSETETREEEACAVCLEGFKEGDKKPWSRDASDDVPDTSHMSDEQFQQFIDQYWAEQGFNIWSWIRRRQAPRRGQPGGRRRHGRPSHQATGGFSIVDLLDGILQADDDGNGGGATPASSMAIVNLPEMTVGDEKGEAKDCPVCLQGFEEGDKLRMMPCADSHCFHEQCIFSWLLINRHCPLCRFRCLLRRRRKKRWSRQRTRTTTMVKRPSYVCIDCSLMRLIERLQAPTAAAAAALFILAPHLHFQRPNAAAAVPEGYSNGRFGSVPACSEAIAALEETSPGEAKEDCSVCLEAFEEESDKLLRKMPCCHAFHESCIFEWLQVSRLCPLCRFALPTQAEAEAGLWPLPTPGSGSGSDSGT</sequence>
<feature type="domain" description="RING-type" evidence="6">
    <location>
        <begin position="235"/>
        <end position="278"/>
    </location>
</feature>
<keyword evidence="8" id="KW-1185">Reference proteome</keyword>
<dbReference type="EnsemblPlants" id="OMERI12G01280.1">
    <property type="protein sequence ID" value="OMERI12G01280.1"/>
    <property type="gene ID" value="OMERI12G01280"/>
</dbReference>
<protein>
    <recommendedName>
        <fullName evidence="6">RING-type domain-containing protein</fullName>
    </recommendedName>
</protein>
<evidence type="ECO:0000259" key="6">
    <source>
        <dbReference type="PROSITE" id="PS50089"/>
    </source>
</evidence>
<feature type="domain" description="RING-type" evidence="6">
    <location>
        <begin position="384"/>
        <end position="427"/>
    </location>
</feature>
<dbReference type="PANTHER" id="PTHR45931:SF23">
    <property type="entry name" value="OS12G0134500 PROTEIN"/>
    <property type="match status" value="1"/>
</dbReference>
<evidence type="ECO:0000313" key="7">
    <source>
        <dbReference type="EnsemblPlants" id="OMERI12G01280.1"/>
    </source>
</evidence>
<name>A0A0E0F9E3_9ORYZ</name>
<dbReference type="GO" id="GO:0006511">
    <property type="term" value="P:ubiquitin-dependent protein catabolic process"/>
    <property type="evidence" value="ECO:0007669"/>
    <property type="project" value="TreeGrafter"/>
</dbReference>
<dbReference type="InterPro" id="IPR051834">
    <property type="entry name" value="RING_finger_E3_ligase"/>
</dbReference>
<evidence type="ECO:0000256" key="1">
    <source>
        <dbReference type="ARBA" id="ARBA00022723"/>
    </source>
</evidence>
<evidence type="ECO:0000256" key="3">
    <source>
        <dbReference type="ARBA" id="ARBA00022833"/>
    </source>
</evidence>
<reference evidence="7" key="2">
    <citation type="submission" date="2018-05" db="EMBL/GenBank/DDBJ databases">
        <title>OmerRS3 (Oryza meridionalis Reference Sequence Version 3).</title>
        <authorList>
            <person name="Zhang J."/>
            <person name="Kudrna D."/>
            <person name="Lee S."/>
            <person name="Talag J."/>
            <person name="Welchert J."/>
            <person name="Wing R.A."/>
        </authorList>
    </citation>
    <scope>NUCLEOTIDE SEQUENCE [LARGE SCALE GENOMIC DNA]</scope>
    <source>
        <strain evidence="7">cv. OR44</strain>
    </source>
</reference>
<proteinExistence type="predicted"/>
<dbReference type="InterPro" id="IPR001841">
    <property type="entry name" value="Znf_RING"/>
</dbReference>
<dbReference type="Gramene" id="OMERI12G01280.1">
    <property type="protein sequence ID" value="OMERI12G01280.1"/>
    <property type="gene ID" value="OMERI12G01280"/>
</dbReference>
<feature type="region of interest" description="Disordered" evidence="5">
    <location>
        <begin position="165"/>
        <end position="185"/>
    </location>
</feature>
<dbReference type="STRING" id="40149.A0A0E0F9E3"/>
<evidence type="ECO:0000313" key="8">
    <source>
        <dbReference type="Proteomes" id="UP000008021"/>
    </source>
</evidence>
<dbReference type="GO" id="GO:0005634">
    <property type="term" value="C:nucleus"/>
    <property type="evidence" value="ECO:0007669"/>
    <property type="project" value="TreeGrafter"/>
</dbReference>
<evidence type="ECO:0000256" key="2">
    <source>
        <dbReference type="ARBA" id="ARBA00022771"/>
    </source>
</evidence>
<dbReference type="AlphaFoldDB" id="A0A0E0F9E3"/>
<dbReference type="FunFam" id="3.30.40.10:FF:000726">
    <property type="entry name" value="Os11g0142900 protein"/>
    <property type="match status" value="2"/>
</dbReference>
<keyword evidence="3" id="KW-0862">Zinc</keyword>
<dbReference type="PROSITE" id="PS50089">
    <property type="entry name" value="ZF_RING_2"/>
    <property type="match status" value="2"/>
</dbReference>
<dbReference type="GO" id="GO:0008270">
    <property type="term" value="F:zinc ion binding"/>
    <property type="evidence" value="ECO:0007669"/>
    <property type="project" value="UniProtKB-KW"/>
</dbReference>
<organism evidence="7">
    <name type="scientific">Oryza meridionalis</name>
    <dbReference type="NCBI Taxonomy" id="40149"/>
    <lineage>
        <taxon>Eukaryota</taxon>
        <taxon>Viridiplantae</taxon>
        <taxon>Streptophyta</taxon>
        <taxon>Embryophyta</taxon>
        <taxon>Tracheophyta</taxon>
        <taxon>Spermatophyta</taxon>
        <taxon>Magnoliopsida</taxon>
        <taxon>Liliopsida</taxon>
        <taxon>Poales</taxon>
        <taxon>Poaceae</taxon>
        <taxon>BOP clade</taxon>
        <taxon>Oryzoideae</taxon>
        <taxon>Oryzeae</taxon>
        <taxon>Oryzinae</taxon>
        <taxon>Oryza</taxon>
    </lineage>
</organism>
<dbReference type="SMART" id="SM00184">
    <property type="entry name" value="RING"/>
    <property type="match status" value="3"/>
</dbReference>
<keyword evidence="1" id="KW-0479">Metal-binding</keyword>
<keyword evidence="2 4" id="KW-0863">Zinc-finger</keyword>
<dbReference type="Pfam" id="PF13639">
    <property type="entry name" value="zf-RING_2"/>
    <property type="match status" value="3"/>
</dbReference>
<dbReference type="InterPro" id="IPR013083">
    <property type="entry name" value="Znf_RING/FYVE/PHD"/>
</dbReference>
<dbReference type="HOGENOM" id="CLU_025534_0_0_1"/>
<dbReference type="GO" id="GO:0061630">
    <property type="term" value="F:ubiquitin protein ligase activity"/>
    <property type="evidence" value="ECO:0007669"/>
    <property type="project" value="TreeGrafter"/>
</dbReference>
<dbReference type="SUPFAM" id="SSF57850">
    <property type="entry name" value="RING/U-box"/>
    <property type="match status" value="3"/>
</dbReference>
<accession>A0A0E0F9E3</accession>